<feature type="domain" description="NodB homology" evidence="3">
    <location>
        <begin position="101"/>
        <end position="294"/>
    </location>
</feature>
<dbReference type="GO" id="GO:0005576">
    <property type="term" value="C:extracellular region"/>
    <property type="evidence" value="ECO:0007669"/>
    <property type="project" value="UniProtKB-SubCell"/>
</dbReference>
<dbReference type="RefSeq" id="WP_161840032.1">
    <property type="nucleotide sequence ID" value="NZ_CP048000.1"/>
</dbReference>
<name>A0A6P1TTD8_9FIRM</name>
<dbReference type="InterPro" id="IPR051398">
    <property type="entry name" value="Polysacch_Deacetylase"/>
</dbReference>
<protein>
    <submittedName>
        <fullName evidence="4">Polysaccharide deacetylase family protein</fullName>
    </submittedName>
</protein>
<dbReference type="Proteomes" id="UP000464314">
    <property type="component" value="Chromosome"/>
</dbReference>
<evidence type="ECO:0000313" key="4">
    <source>
        <dbReference type="EMBL" id="QHQ63211.1"/>
    </source>
</evidence>
<dbReference type="AlphaFoldDB" id="A0A6P1TTD8"/>
<dbReference type="Gene3D" id="3.20.20.370">
    <property type="entry name" value="Glycoside hydrolase/deacetylase"/>
    <property type="match status" value="1"/>
</dbReference>
<evidence type="ECO:0000256" key="1">
    <source>
        <dbReference type="ARBA" id="ARBA00004613"/>
    </source>
</evidence>
<keyword evidence="2" id="KW-0732">Signal</keyword>
<dbReference type="GO" id="GO:0005975">
    <property type="term" value="P:carbohydrate metabolic process"/>
    <property type="evidence" value="ECO:0007669"/>
    <property type="project" value="InterPro"/>
</dbReference>
<proteinExistence type="predicted"/>
<dbReference type="Pfam" id="PF01522">
    <property type="entry name" value="Polysacc_deac_1"/>
    <property type="match status" value="1"/>
</dbReference>
<accession>A0A6P1TTD8</accession>
<sequence length="294" mass="34051">MKKFLTLKRSKLFLLIIIFSLLIISITRSLIAINAVSSNNQAACVPIMMYHQVKNDNLGKDVISPYEFENDLKYLADNNYSTITMSQLIDFVYYGIELPKNPIILSFDDGYISVYKYVFPLLKKYDKKIVLSIVGKSTDNFSKVFDDNINYASITWDQIYEMDKSGLVEIQNHSYDLHKIRNGRYGCYQKQDESTEHYEIVITEDLTTLQEKIKEITHKIPTTFTYPYGKYNDKTEDIIKKLGFKATLSCTYGVNLIKQDPESLYGLKRICRSHNEPIDKLIKGGLKTLKFIDN</sequence>
<dbReference type="GO" id="GO:0016810">
    <property type="term" value="F:hydrolase activity, acting on carbon-nitrogen (but not peptide) bonds"/>
    <property type="evidence" value="ECO:0007669"/>
    <property type="project" value="InterPro"/>
</dbReference>
<evidence type="ECO:0000313" key="5">
    <source>
        <dbReference type="Proteomes" id="UP000464314"/>
    </source>
</evidence>
<dbReference type="CDD" id="cd10918">
    <property type="entry name" value="CE4_NodB_like_5s_6s"/>
    <property type="match status" value="1"/>
</dbReference>
<dbReference type="InterPro" id="IPR002509">
    <property type="entry name" value="NODB_dom"/>
</dbReference>
<dbReference type="PROSITE" id="PS51677">
    <property type="entry name" value="NODB"/>
    <property type="match status" value="1"/>
</dbReference>
<reference evidence="4 5" key="1">
    <citation type="submission" date="2020-01" db="EMBL/GenBank/DDBJ databases">
        <title>Genome analysis of Anaerocolumna sp. CBA3638.</title>
        <authorList>
            <person name="Kim J."/>
            <person name="Roh S.W."/>
        </authorList>
    </citation>
    <scope>NUCLEOTIDE SEQUENCE [LARGE SCALE GENOMIC DNA]</scope>
    <source>
        <strain evidence="4 5">CBA3638</strain>
    </source>
</reference>
<dbReference type="EMBL" id="CP048000">
    <property type="protein sequence ID" value="QHQ63211.1"/>
    <property type="molecule type" value="Genomic_DNA"/>
</dbReference>
<keyword evidence="5" id="KW-1185">Reference proteome</keyword>
<dbReference type="PANTHER" id="PTHR34216:SF3">
    <property type="entry name" value="POLY-BETA-1,6-N-ACETYL-D-GLUCOSAMINE N-DEACETYLASE"/>
    <property type="match status" value="1"/>
</dbReference>
<dbReference type="PANTHER" id="PTHR34216">
    <property type="match status" value="1"/>
</dbReference>
<evidence type="ECO:0000256" key="2">
    <source>
        <dbReference type="ARBA" id="ARBA00022729"/>
    </source>
</evidence>
<comment type="subcellular location">
    <subcellularLocation>
        <location evidence="1">Secreted</location>
    </subcellularLocation>
</comment>
<evidence type="ECO:0000259" key="3">
    <source>
        <dbReference type="PROSITE" id="PS51677"/>
    </source>
</evidence>
<dbReference type="KEGG" id="anr:Ana3638_22550"/>
<dbReference type="InterPro" id="IPR011330">
    <property type="entry name" value="Glyco_hydro/deAcase_b/a-brl"/>
</dbReference>
<gene>
    <name evidence="4" type="ORF">Ana3638_22550</name>
</gene>
<dbReference type="SUPFAM" id="SSF88713">
    <property type="entry name" value="Glycoside hydrolase/deacetylase"/>
    <property type="match status" value="1"/>
</dbReference>
<organism evidence="4 5">
    <name type="scientific">Anaerocolumna sedimenticola</name>
    <dbReference type="NCBI Taxonomy" id="2696063"/>
    <lineage>
        <taxon>Bacteria</taxon>
        <taxon>Bacillati</taxon>
        <taxon>Bacillota</taxon>
        <taxon>Clostridia</taxon>
        <taxon>Lachnospirales</taxon>
        <taxon>Lachnospiraceae</taxon>
        <taxon>Anaerocolumna</taxon>
    </lineage>
</organism>